<dbReference type="InterPro" id="IPR011545">
    <property type="entry name" value="DEAD/DEAH_box_helicase_dom"/>
</dbReference>
<evidence type="ECO:0000256" key="5">
    <source>
        <dbReference type="ARBA" id="ARBA00022840"/>
    </source>
</evidence>
<comment type="caution">
    <text evidence="9">The sequence shown here is derived from an EMBL/GenBank/DDBJ whole genome shotgun (WGS) entry which is preliminary data.</text>
</comment>
<dbReference type="SUPFAM" id="SSF52540">
    <property type="entry name" value="P-loop containing nucleoside triphosphate hydrolases"/>
    <property type="match status" value="2"/>
</dbReference>
<feature type="domain" description="Helicase C-terminal" evidence="8">
    <location>
        <begin position="575"/>
        <end position="727"/>
    </location>
</feature>
<keyword evidence="2" id="KW-0547">Nucleotide-binding</keyword>
<name>A0A504XC39_LEIDO</name>
<dbReference type="CDD" id="cd18787">
    <property type="entry name" value="SF2_C_DEAD"/>
    <property type="match status" value="1"/>
</dbReference>
<dbReference type="InterPro" id="IPR027417">
    <property type="entry name" value="P-loop_NTPase"/>
</dbReference>
<evidence type="ECO:0000256" key="3">
    <source>
        <dbReference type="ARBA" id="ARBA00022801"/>
    </source>
</evidence>
<evidence type="ECO:0000256" key="2">
    <source>
        <dbReference type="ARBA" id="ARBA00022741"/>
    </source>
</evidence>
<feature type="compositionally biased region" description="Low complexity" evidence="6">
    <location>
        <begin position="381"/>
        <end position="390"/>
    </location>
</feature>
<feature type="region of interest" description="Disordered" evidence="6">
    <location>
        <begin position="48"/>
        <end position="72"/>
    </location>
</feature>
<dbReference type="VEuPathDB" id="TriTrypDB:LdCL_100006500"/>
<gene>
    <name evidence="9" type="ORF">CGC21_23845</name>
</gene>
<dbReference type="VEuPathDB" id="TriTrypDB:LDHU3_10.0230"/>
<accession>A0A504XC39</accession>
<dbReference type="SMART" id="SM00490">
    <property type="entry name" value="HELICc"/>
    <property type="match status" value="1"/>
</dbReference>
<evidence type="ECO:0000313" key="9">
    <source>
        <dbReference type="EMBL" id="TPP46662.1"/>
    </source>
</evidence>
<dbReference type="Gene3D" id="3.40.50.300">
    <property type="entry name" value="P-loop containing nucleotide triphosphate hydrolases"/>
    <property type="match status" value="2"/>
</dbReference>
<dbReference type="InterPro" id="IPR014001">
    <property type="entry name" value="Helicase_ATP-bd"/>
</dbReference>
<dbReference type="VEuPathDB" id="TriTrypDB:LdCL_100006400"/>
<dbReference type="EMBL" id="RHLC01000036">
    <property type="protein sequence ID" value="TPP46662.1"/>
    <property type="molecule type" value="Genomic_DNA"/>
</dbReference>
<dbReference type="GO" id="GO:0003724">
    <property type="term" value="F:RNA helicase activity"/>
    <property type="evidence" value="ECO:0007669"/>
    <property type="project" value="UniProtKB-EC"/>
</dbReference>
<feature type="compositionally biased region" description="Polar residues" evidence="6">
    <location>
        <begin position="48"/>
        <end position="59"/>
    </location>
</feature>
<keyword evidence="5" id="KW-0067">ATP-binding</keyword>
<dbReference type="PANTHER" id="PTHR47958">
    <property type="entry name" value="ATP-DEPENDENT RNA HELICASE DBP3"/>
    <property type="match status" value="1"/>
</dbReference>
<feature type="region of interest" description="Disordered" evidence="6">
    <location>
        <begin position="129"/>
        <end position="163"/>
    </location>
</feature>
<reference evidence="10" key="1">
    <citation type="submission" date="2019-02" db="EMBL/GenBank/DDBJ databases">
        <title>FDA dAtabase for Regulatory Grade micrObial Sequences (FDA-ARGOS): Supporting development and validation of Infectious Disease Dx tests.</title>
        <authorList>
            <person name="Duncan R."/>
            <person name="Fisher C."/>
            <person name="Tallon L."/>
            <person name="Sadzewicz L."/>
            <person name="Sengamalay N."/>
            <person name="Ott S."/>
            <person name="Godinez A."/>
            <person name="Nagaraj S."/>
            <person name="Vavikolanu K."/>
            <person name="Nadendla S."/>
            <person name="Aluvathingal J."/>
            <person name="Sichtig H."/>
        </authorList>
    </citation>
    <scope>NUCLEOTIDE SEQUENCE [LARGE SCALE GENOMIC DNA]</scope>
    <source>
        <strain evidence="10">FDAARGOS_361</strain>
    </source>
</reference>
<proteinExistence type="predicted"/>
<dbReference type="Proteomes" id="UP000318447">
    <property type="component" value="Unassembled WGS sequence"/>
</dbReference>
<dbReference type="GO" id="GO:0016787">
    <property type="term" value="F:hydrolase activity"/>
    <property type="evidence" value="ECO:0007669"/>
    <property type="project" value="UniProtKB-KW"/>
</dbReference>
<dbReference type="PROSITE" id="PS51192">
    <property type="entry name" value="HELICASE_ATP_BIND_1"/>
    <property type="match status" value="1"/>
</dbReference>
<evidence type="ECO:0000259" key="7">
    <source>
        <dbReference type="PROSITE" id="PS51192"/>
    </source>
</evidence>
<evidence type="ECO:0000256" key="1">
    <source>
        <dbReference type="ARBA" id="ARBA00012552"/>
    </source>
</evidence>
<evidence type="ECO:0000313" key="10">
    <source>
        <dbReference type="Proteomes" id="UP000318447"/>
    </source>
</evidence>
<dbReference type="GO" id="GO:0005524">
    <property type="term" value="F:ATP binding"/>
    <property type="evidence" value="ECO:0007669"/>
    <property type="project" value="UniProtKB-KW"/>
</dbReference>
<dbReference type="AlphaFoldDB" id="A0A504XC39"/>
<evidence type="ECO:0000256" key="4">
    <source>
        <dbReference type="ARBA" id="ARBA00022806"/>
    </source>
</evidence>
<dbReference type="VEuPathDB" id="TriTrypDB:LDHU3_10.0200"/>
<evidence type="ECO:0000259" key="8">
    <source>
        <dbReference type="PROSITE" id="PS51194"/>
    </source>
</evidence>
<sequence>MRTRAQRCLHAALQSPWPASTRAARGTQRRGFLGTLIADDSAVSGITTSNVLPQGSSATDDPALSEADSSYTHPLEVSGTSFKLYGESTTYAKEDAGHIFASAKVLSYNPAILFNDLQLQEGHQGLLNPTGGLGAGRSGDSPLAANDPEMATRAAEEEESDAVMRSGRNKQGAAGAAAMAAAMLDSRRAAEGIAMVPGHPLPVVFPRSDGLSPAPRVKKLGFGGLNETHAGKQARQTRQSNEEDVDAIMCGEVMESERRVESHSLQHSITWRVQVLDEHCKPIPIKHFQHFREAMDVLPARVMQGLSESGLTRPTLFQSAAIPQLMRGRDVVGIAPDGSGTTVAYAVLSMAVLVKVKAAEEQKRLAKVVEEGTSSAPLPPELSEAPSSSSGDVVARPIVVVLCTNRQTVLRTAAMYSSLSAEDVRLVAAYQSVDGDDEEGQRSVIRRKKGCDVIVATPARLTALVREGHVALSRVHVLVVDRANHLLAADPSPNGRTALPHVEDIMHAVKVNGVAHQFSLWCTELEPSIESLVRKYMSPLTVTVMATREEHTNVNVRQILYPLPSRDDRIKAIQQLYDQGTILKRDQVLVYCAYRETAEEVRRELIKALSAPSSMVQCVHSGLCSRKRNELLKAFQHGDIRILVVTDVATKRLDAEELGHVIHYDLPAFTEVYMQRVSQVDRSGRQGTSHTFLTPGDTRVPPIARFVEKQTDHALNGEIRKMIADIEAADSEDSWVIPVLRMHGHALSNTKWRVRGRREIRQQVETLSGLVSESDKKPEDDDGENSNDVLLRLLNEVRAVESDGDDDEVEVIDKGSDENAAGALALRHGEEPAKPYMPPYTAVPRGGGAIIAGGFTVEGNASYSPYANCYSGIPHLSTTPGSKPPPPSFAEAMATAHGTPASLLGRSVPSQECSPMLANYVPPMPAAPQETVLLRNSNGVFLLQPISKPTPPYTPPAGSTSPPAGARASSITEPLHYAPFGPAGGSPYLSATVPYSHDVGSQQPPPLKRVAAVPVKVCVDVWAC</sequence>
<dbReference type="Pfam" id="PF00270">
    <property type="entry name" value="DEAD"/>
    <property type="match status" value="1"/>
</dbReference>
<keyword evidence="4 9" id="KW-0347">Helicase</keyword>
<organism evidence="9 10">
    <name type="scientific">Leishmania donovani</name>
    <dbReference type="NCBI Taxonomy" id="5661"/>
    <lineage>
        <taxon>Eukaryota</taxon>
        <taxon>Discoba</taxon>
        <taxon>Euglenozoa</taxon>
        <taxon>Kinetoplastea</taxon>
        <taxon>Metakinetoplastina</taxon>
        <taxon>Trypanosomatida</taxon>
        <taxon>Trypanosomatidae</taxon>
        <taxon>Leishmaniinae</taxon>
        <taxon>Leishmania</taxon>
    </lineage>
</organism>
<dbReference type="VEuPathDB" id="TriTrypDB:LdBPK_100130.1"/>
<protein>
    <recommendedName>
        <fullName evidence="1">RNA helicase</fullName>
        <ecNumber evidence="1">3.6.4.13</ecNumber>
    </recommendedName>
</protein>
<feature type="domain" description="Helicase ATP-binding" evidence="7">
    <location>
        <begin position="322"/>
        <end position="566"/>
    </location>
</feature>
<dbReference type="VEuPathDB" id="TriTrypDB:LdBPK_100120.1"/>
<dbReference type="InterPro" id="IPR001650">
    <property type="entry name" value="Helicase_C-like"/>
</dbReference>
<dbReference type="PROSITE" id="PS51194">
    <property type="entry name" value="HELICASE_CTER"/>
    <property type="match status" value="1"/>
</dbReference>
<feature type="region of interest" description="Disordered" evidence="6">
    <location>
        <begin position="370"/>
        <end position="390"/>
    </location>
</feature>
<dbReference type="EC" id="3.6.4.13" evidence="1"/>
<dbReference type="Pfam" id="PF00271">
    <property type="entry name" value="Helicase_C"/>
    <property type="match status" value="1"/>
</dbReference>
<keyword evidence="3" id="KW-0378">Hydrolase</keyword>
<evidence type="ECO:0000256" key="6">
    <source>
        <dbReference type="SAM" id="MobiDB-lite"/>
    </source>
</evidence>
<dbReference type="GO" id="GO:0003676">
    <property type="term" value="F:nucleic acid binding"/>
    <property type="evidence" value="ECO:0007669"/>
    <property type="project" value="InterPro"/>
</dbReference>